<evidence type="ECO:0000256" key="2">
    <source>
        <dbReference type="SAM" id="Phobius"/>
    </source>
</evidence>
<evidence type="ECO:0000256" key="1">
    <source>
        <dbReference type="ARBA" id="ARBA00022801"/>
    </source>
</evidence>
<dbReference type="Proteomes" id="UP000252355">
    <property type="component" value="Unassembled WGS sequence"/>
</dbReference>
<reference evidence="4 5" key="1">
    <citation type="submission" date="2018-05" db="EMBL/GenBank/DDBJ databases">
        <title>A metagenomic window into the 2 km-deep terrestrial subsurface aquifer revealed taxonomically and functionally diverse microbial community comprising novel uncultured bacterial lineages.</title>
        <authorList>
            <person name="Kadnikov V.V."/>
            <person name="Mardanov A.V."/>
            <person name="Beletsky A.V."/>
            <person name="Banks D."/>
            <person name="Pimenov N.V."/>
            <person name="Frank Y.A."/>
            <person name="Karnachuk O.V."/>
            <person name="Ravin N.V."/>
        </authorList>
    </citation>
    <scope>NUCLEOTIDE SEQUENCE [LARGE SCALE GENOMIC DNA]</scope>
    <source>
        <strain evidence="4">BY5</strain>
    </source>
</reference>
<accession>A0A367ZN87</accession>
<dbReference type="Gene3D" id="3.60.40.10">
    <property type="entry name" value="PPM-type phosphatase domain"/>
    <property type="match status" value="1"/>
</dbReference>
<dbReference type="SUPFAM" id="SSF81606">
    <property type="entry name" value="PP2C-like"/>
    <property type="match status" value="1"/>
</dbReference>
<dbReference type="SMART" id="SM00331">
    <property type="entry name" value="PP2C_SIG"/>
    <property type="match status" value="1"/>
</dbReference>
<dbReference type="AlphaFoldDB" id="A0A367ZN87"/>
<keyword evidence="2" id="KW-0812">Transmembrane</keyword>
<evidence type="ECO:0000313" key="4">
    <source>
        <dbReference type="EMBL" id="RCK79327.1"/>
    </source>
</evidence>
<proteinExistence type="predicted"/>
<feature type="transmembrane region" description="Helical" evidence="2">
    <location>
        <begin position="369"/>
        <end position="393"/>
    </location>
</feature>
<dbReference type="PANTHER" id="PTHR43156:SF2">
    <property type="entry name" value="STAGE II SPORULATION PROTEIN E"/>
    <property type="match status" value="1"/>
</dbReference>
<dbReference type="PROSITE" id="PS50885">
    <property type="entry name" value="HAMP"/>
    <property type="match status" value="1"/>
</dbReference>
<feature type="transmembrane region" description="Helical" evidence="2">
    <location>
        <begin position="47"/>
        <end position="69"/>
    </location>
</feature>
<dbReference type="GO" id="GO:0007165">
    <property type="term" value="P:signal transduction"/>
    <property type="evidence" value="ECO:0007669"/>
    <property type="project" value="InterPro"/>
</dbReference>
<organism evidence="4 5">
    <name type="scientific">Candidatus Ozemobacter sibiricus</name>
    <dbReference type="NCBI Taxonomy" id="2268124"/>
    <lineage>
        <taxon>Bacteria</taxon>
        <taxon>Candidatus Ozemobacteria</taxon>
        <taxon>Candidatus Ozemobacterales</taxon>
        <taxon>Candidatus Ozemobacteraceae</taxon>
        <taxon>Candidatus Ozemobacter</taxon>
    </lineage>
</organism>
<dbReference type="Pfam" id="PF07228">
    <property type="entry name" value="SpoIIE"/>
    <property type="match status" value="1"/>
</dbReference>
<keyword evidence="1" id="KW-0378">Hydrolase</keyword>
<protein>
    <submittedName>
        <fullName evidence="4">Serine phosphatase RsbU, regulator of sigma subunit</fullName>
    </submittedName>
</protein>
<dbReference type="InterPro" id="IPR052016">
    <property type="entry name" value="Bact_Sigma-Reg"/>
</dbReference>
<dbReference type="InterPro" id="IPR003660">
    <property type="entry name" value="HAMP_dom"/>
</dbReference>
<evidence type="ECO:0000259" key="3">
    <source>
        <dbReference type="PROSITE" id="PS50885"/>
    </source>
</evidence>
<comment type="caution">
    <text evidence="4">The sequence shown here is derived from an EMBL/GenBank/DDBJ whole genome shotgun (WGS) entry which is preliminary data.</text>
</comment>
<dbReference type="GO" id="GO:0016791">
    <property type="term" value="F:phosphatase activity"/>
    <property type="evidence" value="ECO:0007669"/>
    <property type="project" value="TreeGrafter"/>
</dbReference>
<gene>
    <name evidence="4" type="ORF">OZSIB_0198</name>
</gene>
<dbReference type="CDD" id="cd06225">
    <property type="entry name" value="HAMP"/>
    <property type="match status" value="1"/>
</dbReference>
<dbReference type="Gene3D" id="6.10.340.10">
    <property type="match status" value="1"/>
</dbReference>
<dbReference type="InterPro" id="IPR036457">
    <property type="entry name" value="PPM-type-like_dom_sf"/>
</dbReference>
<name>A0A367ZN87_9BACT</name>
<keyword evidence="2" id="KW-0472">Membrane</keyword>
<dbReference type="SUPFAM" id="SSF158472">
    <property type="entry name" value="HAMP domain-like"/>
    <property type="match status" value="1"/>
</dbReference>
<evidence type="ECO:0000313" key="5">
    <source>
        <dbReference type="Proteomes" id="UP000252355"/>
    </source>
</evidence>
<sequence>MARIMNHPSIDAAHRHSLPQAGPWLPDTQDGAPPPAGFFQFPWGKWLATNAIFFILPFLLLCFGAGTVWTRRETLARERAMNQLEIQIADLAVRGNARGFFHGVLQRAHAEAAASPTRRLAVLRRWRRFLDRAFPGFIHWYVTDRNGDVIPECSSPQAPRRIIRALHQVAVAEWRHDPLRLPLRERWRPLVWPFIGPQARKEFFAPLSRTQPSLMDEVRFGEEKTFFFVHLTDHGALFAHLNQRPDWDRRPLDVLINRWNRRHGATGWRAGTLDPGETGPLPPEVEAARLAFERSGQARYCGVASLVLFRRIQPGLLLWLQRPAPGQAAIQHARWWLVLGGVLLGFLFMVASFRVYSRGWPFTLSIRHRLILLFLFMAGLPLLAVWLLGLDYLARQESALLARAETEMQEALRGFDQQFLRDLHLLNGRLREGIARAFGWRRQRAPALQRAGRRFRRQFEADKVYVFDQAGQVVYSHPPPGDEATESERRYLGSLSAKALRDINQEPPTAAGQTTDIVWSAIGGDEESWKGILRDLGKIVYFDLSGDQNYLFLHAIKDQQGIARRLIVVSWKRLRLHTQFVRKRLLEQQRLMLGARLWVTTATGRLLAASSPQAARSERLLYRLAPLLIARQSTSFRVRAGGASHWLVGFPGREMNGLILWGARAADDILRDLSQFRLGLGVFLAGIALLALGLGVHLSERVLVPVAEVSRGVEAIQRRDFRHRVPVGPPDELGRLAATFNQVMEGLADLEVGRFVQENLMPREEIVWGDYRVFGGSRFLTALSGDYFDLKVLPDDRLFFLIGDVSGHGVGAALVMAMAKALVEREIARETTAAGFLAILHQVLRATLRRGTMMTCAVGILDMRTHRLSFANAGQCPAVRITGPGAWEEVSLPSRPLGISSSWQGKELIAAFAPGHRWLLFTDGLVEARIPGGVLGFAPFQAAAARLVGPDPRAAWEALMAWHDEVRQGIPPNDDMTLLILVRR</sequence>
<dbReference type="InterPro" id="IPR001932">
    <property type="entry name" value="PPM-type_phosphatase-like_dom"/>
</dbReference>
<dbReference type="Pfam" id="PF00672">
    <property type="entry name" value="HAMP"/>
    <property type="match status" value="1"/>
</dbReference>
<dbReference type="SMART" id="SM00304">
    <property type="entry name" value="HAMP"/>
    <property type="match status" value="1"/>
</dbReference>
<dbReference type="GO" id="GO:0016020">
    <property type="term" value="C:membrane"/>
    <property type="evidence" value="ECO:0007669"/>
    <property type="project" value="InterPro"/>
</dbReference>
<dbReference type="Gene3D" id="3.30.450.20">
    <property type="entry name" value="PAS domain"/>
    <property type="match status" value="1"/>
</dbReference>
<feature type="transmembrane region" description="Helical" evidence="2">
    <location>
        <begin position="678"/>
        <end position="698"/>
    </location>
</feature>
<feature type="transmembrane region" description="Helical" evidence="2">
    <location>
        <begin position="335"/>
        <end position="357"/>
    </location>
</feature>
<dbReference type="EMBL" id="QOQW01000014">
    <property type="protein sequence ID" value="RCK79327.1"/>
    <property type="molecule type" value="Genomic_DNA"/>
</dbReference>
<dbReference type="PANTHER" id="PTHR43156">
    <property type="entry name" value="STAGE II SPORULATION PROTEIN E-RELATED"/>
    <property type="match status" value="1"/>
</dbReference>
<keyword evidence="2" id="KW-1133">Transmembrane helix</keyword>
<feature type="domain" description="HAMP" evidence="3">
    <location>
        <begin position="700"/>
        <end position="752"/>
    </location>
</feature>